<dbReference type="InterPro" id="IPR022050">
    <property type="entry name" value="T_hemolysin"/>
</dbReference>
<keyword evidence="2" id="KW-1185">Reference proteome</keyword>
<dbReference type="RefSeq" id="WP_055461581.1">
    <property type="nucleotide sequence ID" value="NZ_CYHG01000001.1"/>
</dbReference>
<reference evidence="2" key="1">
    <citation type="submission" date="2015-08" db="EMBL/GenBank/DDBJ databases">
        <authorList>
            <person name="Varghese N."/>
        </authorList>
    </citation>
    <scope>NUCLEOTIDE SEQUENCE [LARGE SCALE GENOMIC DNA]</scope>
    <source>
        <strain evidence="2">JCM 18476</strain>
    </source>
</reference>
<dbReference type="AlphaFoldDB" id="A0A0K6IHQ4"/>
<dbReference type="Pfam" id="PF12261">
    <property type="entry name" value="T_hemolysin"/>
    <property type="match status" value="1"/>
</dbReference>
<organism evidence="1 2">
    <name type="scientific">Marinomonas fungiae</name>
    <dbReference type="NCBI Taxonomy" id="1137284"/>
    <lineage>
        <taxon>Bacteria</taxon>
        <taxon>Pseudomonadati</taxon>
        <taxon>Pseudomonadota</taxon>
        <taxon>Gammaproteobacteria</taxon>
        <taxon>Oceanospirillales</taxon>
        <taxon>Oceanospirillaceae</taxon>
        <taxon>Marinomonas</taxon>
    </lineage>
</organism>
<dbReference type="Proteomes" id="UP000182769">
    <property type="component" value="Unassembled WGS sequence"/>
</dbReference>
<dbReference type="STRING" id="1137284.GCA_001418205_00472"/>
<name>A0A0K6IHQ4_9GAMM</name>
<accession>A0A0K6IHQ4</accession>
<sequence>MQEPLVLQQPIKVNRLQGPKQVFEFVTAEHQSSDRGELEAFIKAGFSKCYDANLSTFLPLLLGIKTKQLRAAVGVRRADVPLFIEQYLPTSITQALAQVGISTTRHQIAEMGNLYSQSPRFTLPLIMTVVMGLYLTDVRHLVFSGTEKVRQLLTAMGFPMTYLAPASPDCIAQSLSEWGSYYDNEPEVMVLDIEASIKVAYQRKELHGLLAIVQNNSNNLLASLRNL</sequence>
<dbReference type="EMBL" id="CYHG01000001">
    <property type="protein sequence ID" value="CUB02630.1"/>
    <property type="molecule type" value="Genomic_DNA"/>
</dbReference>
<evidence type="ECO:0000313" key="1">
    <source>
        <dbReference type="EMBL" id="CUB02630.1"/>
    </source>
</evidence>
<gene>
    <name evidence="1" type="ORF">Ga0061065_101470</name>
</gene>
<dbReference type="OrthoDB" id="7432757at2"/>
<proteinExistence type="predicted"/>
<evidence type="ECO:0000313" key="2">
    <source>
        <dbReference type="Proteomes" id="UP000182769"/>
    </source>
</evidence>
<protein>
    <submittedName>
        <fullName evidence="1">Thermostable hemolysin</fullName>
    </submittedName>
</protein>